<evidence type="ECO:0000313" key="2">
    <source>
        <dbReference type="Proteomes" id="UP000829447"/>
    </source>
</evidence>
<keyword evidence="2" id="KW-1185">Reference proteome</keyword>
<dbReference type="EMBL" id="CM040474">
    <property type="protein sequence ID" value="MCI4390807.1"/>
    <property type="molecule type" value="Genomic_DNA"/>
</dbReference>
<dbReference type="Proteomes" id="UP000829447">
    <property type="component" value="Linkage Group LG21"/>
</dbReference>
<accession>A0ACC5XHS2</accession>
<sequence length="146" mass="16671">MTKVYKIHITGGESESPRSQTNPLPPEKGCGRKKQGTKEKDEGDTHKPDSQVSSCGGKQAEKSFSKKLKNVKEYFKGMKLFERCRRATSSITPRDMKEHMQKLGHHLKAGSDVDYTLLEEPEFHYWGGCRELLLLYKHIRGTEFSP</sequence>
<protein>
    <submittedName>
        <fullName evidence="1">Uncharacterized protein</fullName>
    </submittedName>
</protein>
<reference evidence="1 2" key="1">
    <citation type="journal article" date="2022" name="bioRxiv">
        <title>An ancient truncated duplication of the anti-Mullerian hormone receptor type 2 gene is a potential conserved master sex determinant in the Pangasiidae catfish family.</title>
        <authorList>
            <person name="Wen M."/>
            <person name="Pan Q."/>
            <person name="Jouanno E."/>
            <person name="Montfort J."/>
            <person name="Zahm M."/>
            <person name="Cabau C."/>
            <person name="Klopp C."/>
            <person name="Iampietro C."/>
            <person name="Roques C."/>
            <person name="Bouchez O."/>
            <person name="Castinel A."/>
            <person name="Donnadieu C."/>
            <person name="Parrinello H."/>
            <person name="Poncet C."/>
            <person name="Belmonte E."/>
            <person name="Gautier V."/>
            <person name="Avarre J.-C."/>
            <person name="Dugue R."/>
            <person name="Gustiano R."/>
            <person name="Ha T.T.T."/>
            <person name="Campet M."/>
            <person name="Sriphairoj K."/>
            <person name="Ribolli J."/>
            <person name="de Almeida F.L."/>
            <person name="Desvignes T."/>
            <person name="Postlethwait J.H."/>
            <person name="Bucao C.F."/>
            <person name="Robinson-Rechavi M."/>
            <person name="Bobe J."/>
            <person name="Herpin A."/>
            <person name="Guiguen Y."/>
        </authorList>
    </citation>
    <scope>NUCLEOTIDE SEQUENCE [LARGE SCALE GENOMIC DNA]</scope>
    <source>
        <strain evidence="1">YG-Dec2019</strain>
    </source>
</reference>
<name>A0ACC5XHS2_PANGG</name>
<gene>
    <name evidence="1" type="ORF">PGIGA_G00127170</name>
</gene>
<comment type="caution">
    <text evidence="1">The sequence shown here is derived from an EMBL/GenBank/DDBJ whole genome shotgun (WGS) entry which is preliminary data.</text>
</comment>
<evidence type="ECO:0000313" key="1">
    <source>
        <dbReference type="EMBL" id="MCI4390807.1"/>
    </source>
</evidence>
<organism evidence="1 2">
    <name type="scientific">Pangasianodon gigas</name>
    <name type="common">Mekong giant catfish</name>
    <name type="synonym">Pangasius gigas</name>
    <dbReference type="NCBI Taxonomy" id="30993"/>
    <lineage>
        <taxon>Eukaryota</taxon>
        <taxon>Metazoa</taxon>
        <taxon>Chordata</taxon>
        <taxon>Craniata</taxon>
        <taxon>Vertebrata</taxon>
        <taxon>Euteleostomi</taxon>
        <taxon>Actinopterygii</taxon>
        <taxon>Neopterygii</taxon>
        <taxon>Teleostei</taxon>
        <taxon>Ostariophysi</taxon>
        <taxon>Siluriformes</taxon>
        <taxon>Pangasiidae</taxon>
        <taxon>Pangasianodon</taxon>
    </lineage>
</organism>
<proteinExistence type="predicted"/>